<feature type="domain" description="FAD/NAD(P)-binding" evidence="4">
    <location>
        <begin position="6"/>
        <end position="298"/>
    </location>
</feature>
<evidence type="ECO:0000313" key="5">
    <source>
        <dbReference type="EMBL" id="MCX2524579.1"/>
    </source>
</evidence>
<proteinExistence type="predicted"/>
<comment type="caution">
    <text evidence="5">The sequence shown here is derived from an EMBL/GenBank/DDBJ whole genome shotgun (WGS) entry which is preliminary data.</text>
</comment>
<dbReference type="PRINTS" id="PR00469">
    <property type="entry name" value="PNDRDTASEII"/>
</dbReference>
<keyword evidence="1" id="KW-0285">Flavoprotein</keyword>
<dbReference type="GO" id="GO:0012501">
    <property type="term" value="P:programmed cell death"/>
    <property type="evidence" value="ECO:0007669"/>
    <property type="project" value="TreeGrafter"/>
</dbReference>
<dbReference type="Pfam" id="PF07992">
    <property type="entry name" value="Pyr_redox_2"/>
    <property type="match status" value="1"/>
</dbReference>
<dbReference type="InterPro" id="IPR050446">
    <property type="entry name" value="FAD-oxidoreductase/Apoptosis"/>
</dbReference>
<evidence type="ECO:0000313" key="6">
    <source>
        <dbReference type="Proteomes" id="UP001165678"/>
    </source>
</evidence>
<dbReference type="GO" id="GO:0071949">
    <property type="term" value="F:FAD binding"/>
    <property type="evidence" value="ECO:0007669"/>
    <property type="project" value="TreeGrafter"/>
</dbReference>
<protein>
    <submittedName>
        <fullName evidence="5">FAD/NAD(P)-binding oxidoreductase</fullName>
    </submittedName>
</protein>
<dbReference type="InterPro" id="IPR016156">
    <property type="entry name" value="FAD/NAD-linked_Rdtase_dimer_sf"/>
</dbReference>
<evidence type="ECO:0000256" key="1">
    <source>
        <dbReference type="ARBA" id="ARBA00022630"/>
    </source>
</evidence>
<gene>
    <name evidence="5" type="ORF">OQ287_10015</name>
</gene>
<evidence type="ECO:0000256" key="2">
    <source>
        <dbReference type="ARBA" id="ARBA00022827"/>
    </source>
</evidence>
<dbReference type="RefSeq" id="WP_265896330.1">
    <property type="nucleotide sequence ID" value="NZ_JAPIVE010000002.1"/>
</dbReference>
<dbReference type="EMBL" id="JAPIVE010000002">
    <property type="protein sequence ID" value="MCX2524579.1"/>
    <property type="molecule type" value="Genomic_DNA"/>
</dbReference>
<evidence type="ECO:0000259" key="4">
    <source>
        <dbReference type="Pfam" id="PF07992"/>
    </source>
</evidence>
<organism evidence="5 6">
    <name type="scientific">Larsenimonas rhizosphaerae</name>
    <dbReference type="NCBI Taxonomy" id="2944682"/>
    <lineage>
        <taxon>Bacteria</taxon>
        <taxon>Pseudomonadati</taxon>
        <taxon>Pseudomonadota</taxon>
        <taxon>Gammaproteobacteria</taxon>
        <taxon>Oceanospirillales</taxon>
        <taxon>Halomonadaceae</taxon>
        <taxon>Larsenimonas</taxon>
    </lineage>
</organism>
<dbReference type="GO" id="GO:0033108">
    <property type="term" value="P:mitochondrial respiratory chain complex assembly"/>
    <property type="evidence" value="ECO:0007669"/>
    <property type="project" value="TreeGrafter"/>
</dbReference>
<dbReference type="SUPFAM" id="SSF55424">
    <property type="entry name" value="FAD/NAD-linked reductases, dimerisation (C-terminal) domain"/>
    <property type="match status" value="1"/>
</dbReference>
<dbReference type="Proteomes" id="UP001165678">
    <property type="component" value="Unassembled WGS sequence"/>
</dbReference>
<dbReference type="GO" id="GO:0016174">
    <property type="term" value="F:NAD(P)H oxidase H2O2-forming activity"/>
    <property type="evidence" value="ECO:0007669"/>
    <property type="project" value="TreeGrafter"/>
</dbReference>
<evidence type="ECO:0000256" key="3">
    <source>
        <dbReference type="ARBA" id="ARBA00023002"/>
    </source>
</evidence>
<accession>A0AA41ZI30</accession>
<dbReference type="Gene3D" id="3.30.390.30">
    <property type="match status" value="1"/>
</dbReference>
<dbReference type="SUPFAM" id="SSF51905">
    <property type="entry name" value="FAD/NAD(P)-binding domain"/>
    <property type="match status" value="1"/>
</dbReference>
<dbReference type="InterPro" id="IPR036188">
    <property type="entry name" value="FAD/NAD-bd_sf"/>
</dbReference>
<name>A0AA41ZI30_9GAMM</name>
<keyword evidence="2" id="KW-0274">FAD</keyword>
<dbReference type="AlphaFoldDB" id="A0AA41ZI30"/>
<dbReference type="PANTHER" id="PTHR43557:SF4">
    <property type="entry name" value="APOPTOSIS-INDUCING FACTOR 1, MITOCHONDRIAL"/>
    <property type="match status" value="1"/>
</dbReference>
<reference evidence="5" key="1">
    <citation type="submission" date="2022-11" db="EMBL/GenBank/DDBJ databases">
        <title>Larsenimonas rhizosphaerae sp. nov., isolated from a tidal mudflat.</title>
        <authorList>
            <person name="Lee S.D."/>
            <person name="Kim I.S."/>
        </authorList>
    </citation>
    <scope>NUCLEOTIDE SEQUENCE</scope>
    <source>
        <strain evidence="5">GH2-1</strain>
    </source>
</reference>
<dbReference type="Gene3D" id="3.50.50.60">
    <property type="entry name" value="FAD/NAD(P)-binding domain"/>
    <property type="match status" value="2"/>
</dbReference>
<keyword evidence="3" id="KW-0560">Oxidoreductase</keyword>
<dbReference type="InterPro" id="IPR023753">
    <property type="entry name" value="FAD/NAD-binding_dom"/>
</dbReference>
<dbReference type="GO" id="GO:0005737">
    <property type="term" value="C:cytoplasm"/>
    <property type="evidence" value="ECO:0007669"/>
    <property type="project" value="TreeGrafter"/>
</dbReference>
<keyword evidence="6" id="KW-1185">Reference proteome</keyword>
<sequence>MKDTCDYLIIGGGMVAATTVKAIRERDTHGSIVMLTEEPQGPIARPALSKKLWTDPDFTQEDIWLLSDDDNVALHTRTVATALDRQSRTVTTQEGETFAYRTLLLATGGMPNTLPGLSASPEVLYFRSLNDYQTLREHAAAKKSMVVVGGGYIGFELAAALVQQECKVTLITPDDTLGAALFPSEFASHFEGTFTRHGVTVMTGCEVTEGTQDDGGVTVTLDNGETVHAEVLAAGLGISPNTQLAEQAGLEVEDGIVVDEHLTTSDPHILAAGDVASYPDKRMGRQRVEHVDNANMMGPVAGHNMTGSTERYTHTPYFYSNVFDIKFQAVGLADSRLDVIEDWKTPMQEGALYYLEGDQLKGVMLINLEDRLDQARALLESPTITDSKTLSGALH</sequence>
<dbReference type="PANTHER" id="PTHR43557">
    <property type="entry name" value="APOPTOSIS-INDUCING FACTOR 1"/>
    <property type="match status" value="1"/>
</dbReference>
<dbReference type="PRINTS" id="PR00368">
    <property type="entry name" value="FADPNR"/>
</dbReference>